<accession>A0A8J6Y8H4</accession>
<name>A0A8J6Y8H4_9BACT</name>
<evidence type="ECO:0000256" key="1">
    <source>
        <dbReference type="SAM" id="SignalP"/>
    </source>
</evidence>
<evidence type="ECO:0000313" key="3">
    <source>
        <dbReference type="Proteomes" id="UP000648239"/>
    </source>
</evidence>
<feature type="chain" id="PRO_5035294748" evidence="1">
    <location>
        <begin position="28"/>
        <end position="272"/>
    </location>
</feature>
<dbReference type="Proteomes" id="UP000648239">
    <property type="component" value="Unassembled WGS sequence"/>
</dbReference>
<dbReference type="InterPro" id="IPR025737">
    <property type="entry name" value="FApF"/>
</dbReference>
<dbReference type="EMBL" id="JACXWD010000024">
    <property type="protein sequence ID" value="MBD3868171.1"/>
    <property type="molecule type" value="Genomic_DNA"/>
</dbReference>
<proteinExistence type="predicted"/>
<gene>
    <name evidence="2" type="ORF">IFK94_08595</name>
</gene>
<feature type="signal peptide" evidence="1">
    <location>
        <begin position="1"/>
        <end position="27"/>
    </location>
</feature>
<sequence>MRTMITAGLRLSLCLILLAAVAMTPLAAQSSRTPTTDRLFLGFAKDATLANQQWWEGQLEITSHDDLDTVVANLVFALRPIDRFEFGGKVGFGDSDLPTPFNDLEGTGATDLELWGKYALGSLEDGSDLAVGVTVTVPTGDDSAGLGRDSFDIGAFFTSRKAMNGFDLVGHVGANFHGDGRILGVDLDGKVSAELGVGFIFPMSETISLVAEGQLETEQYKNAGDIGDTDTRILGGVDWKLGANGMFRGALALGLTDGAPDTQLILGYAARF</sequence>
<dbReference type="Pfam" id="PF13557">
    <property type="entry name" value="Phenol_MetA_deg"/>
    <property type="match status" value="1"/>
</dbReference>
<reference evidence="2 3" key="1">
    <citation type="submission" date="2020-08" db="EMBL/GenBank/DDBJ databases">
        <title>Acidobacteriota in marine sediments use diverse sulfur dissimilation pathways.</title>
        <authorList>
            <person name="Wasmund K."/>
        </authorList>
    </citation>
    <scope>NUCLEOTIDE SEQUENCE [LARGE SCALE GENOMIC DNA]</scope>
    <source>
        <strain evidence="2">MAG AM4</strain>
    </source>
</reference>
<organism evidence="2 3">
    <name type="scientific">Candidatus Polarisedimenticola svalbardensis</name>
    <dbReference type="NCBI Taxonomy" id="2886004"/>
    <lineage>
        <taxon>Bacteria</taxon>
        <taxon>Pseudomonadati</taxon>
        <taxon>Acidobacteriota</taxon>
        <taxon>Candidatus Polarisedimenticolia</taxon>
        <taxon>Candidatus Polarisedimenticolales</taxon>
        <taxon>Candidatus Polarisedimenticolaceae</taxon>
        <taxon>Candidatus Polarisedimenticola</taxon>
    </lineage>
</organism>
<keyword evidence="1" id="KW-0732">Signal</keyword>
<dbReference type="AlphaFoldDB" id="A0A8J6Y8H4"/>
<protein>
    <submittedName>
        <fullName evidence="2">DUF3187 family protein</fullName>
    </submittedName>
</protein>
<comment type="caution">
    <text evidence="2">The sequence shown here is derived from an EMBL/GenBank/DDBJ whole genome shotgun (WGS) entry which is preliminary data.</text>
</comment>
<evidence type="ECO:0000313" key="2">
    <source>
        <dbReference type="EMBL" id="MBD3868171.1"/>
    </source>
</evidence>